<evidence type="ECO:0000313" key="2">
    <source>
        <dbReference type="EMBL" id="MBO1081051.1"/>
    </source>
</evidence>
<reference evidence="2 3" key="1">
    <citation type="submission" date="2020-09" db="EMBL/GenBank/DDBJ databases">
        <title>Roseomonas.</title>
        <authorList>
            <person name="Zhu W."/>
        </authorList>
    </citation>
    <scope>NUCLEOTIDE SEQUENCE [LARGE SCALE GENOMIC DNA]</scope>
    <source>
        <strain evidence="2 3">573</strain>
    </source>
</reference>
<keyword evidence="3" id="KW-1185">Reference proteome</keyword>
<organism evidence="2 3">
    <name type="scientific">Roseomonas haemaphysalidis</name>
    <dbReference type="NCBI Taxonomy" id="2768162"/>
    <lineage>
        <taxon>Bacteria</taxon>
        <taxon>Pseudomonadati</taxon>
        <taxon>Pseudomonadota</taxon>
        <taxon>Alphaproteobacteria</taxon>
        <taxon>Acetobacterales</taxon>
        <taxon>Roseomonadaceae</taxon>
        <taxon>Roseomonas</taxon>
    </lineage>
</organism>
<sequence length="131" mass="13580">MFFRKLMAGAALSAALLSGPAFAQQPTPEQIEMIYTMTRNQQGIFEYCQGKGMVNPEAVALQRRMVTLMPAPASTAAGDAAYARGQAGTMVAGPQTIVLAEAAKTQGVTEQALCSSMAEAVKKAAASLPPG</sequence>
<proteinExistence type="predicted"/>
<keyword evidence="1" id="KW-0732">Signal</keyword>
<dbReference type="NCBIfam" id="NF035933">
    <property type="entry name" value="ESAT6_1"/>
    <property type="match status" value="1"/>
</dbReference>
<dbReference type="RefSeq" id="WP_207419231.1">
    <property type="nucleotide sequence ID" value="NZ_CP061177.1"/>
</dbReference>
<dbReference type="EMBL" id="JACTNG010000012">
    <property type="protein sequence ID" value="MBO1081051.1"/>
    <property type="molecule type" value="Genomic_DNA"/>
</dbReference>
<accession>A0ABS3KXI6</accession>
<feature type="chain" id="PRO_5046346341" evidence="1">
    <location>
        <begin position="24"/>
        <end position="131"/>
    </location>
</feature>
<gene>
    <name evidence="2" type="ORF">IAI61_18595</name>
</gene>
<name>A0ABS3KXI6_9PROT</name>
<protein>
    <submittedName>
        <fullName evidence="2">Pore-forming ESAT-6 family protein</fullName>
    </submittedName>
</protein>
<feature type="signal peptide" evidence="1">
    <location>
        <begin position="1"/>
        <end position="23"/>
    </location>
</feature>
<dbReference type="Proteomes" id="UP001518989">
    <property type="component" value="Unassembled WGS sequence"/>
</dbReference>
<evidence type="ECO:0000313" key="3">
    <source>
        <dbReference type="Proteomes" id="UP001518989"/>
    </source>
</evidence>
<comment type="caution">
    <text evidence="2">The sequence shown here is derived from an EMBL/GenBank/DDBJ whole genome shotgun (WGS) entry which is preliminary data.</text>
</comment>
<evidence type="ECO:0000256" key="1">
    <source>
        <dbReference type="SAM" id="SignalP"/>
    </source>
</evidence>